<keyword evidence="3" id="KW-0804">Transcription</keyword>
<evidence type="ECO:0000313" key="6">
    <source>
        <dbReference type="EMBL" id="MDH1180399.1"/>
    </source>
</evidence>
<proteinExistence type="predicted"/>
<feature type="region of interest" description="Disordered" evidence="4">
    <location>
        <begin position="1"/>
        <end position="38"/>
    </location>
</feature>
<evidence type="ECO:0000256" key="2">
    <source>
        <dbReference type="ARBA" id="ARBA00023125"/>
    </source>
</evidence>
<name>A0ABD4YZY2_9BURK</name>
<keyword evidence="2" id="KW-0238">DNA-binding</keyword>
<dbReference type="Proteomes" id="UP001158644">
    <property type="component" value="Unassembled WGS sequence"/>
</dbReference>
<dbReference type="SMART" id="SM00895">
    <property type="entry name" value="FCD"/>
    <property type="match status" value="1"/>
</dbReference>
<dbReference type="Gene3D" id="1.20.120.530">
    <property type="entry name" value="GntR ligand-binding domain-like"/>
    <property type="match status" value="1"/>
</dbReference>
<dbReference type="InterPro" id="IPR011711">
    <property type="entry name" value="GntR_C"/>
</dbReference>
<feature type="domain" description="HTH gntR-type" evidence="5">
    <location>
        <begin position="35"/>
        <end position="102"/>
    </location>
</feature>
<dbReference type="Pfam" id="PF00392">
    <property type="entry name" value="GntR"/>
    <property type="match status" value="1"/>
</dbReference>
<dbReference type="GO" id="GO:0003677">
    <property type="term" value="F:DNA binding"/>
    <property type="evidence" value="ECO:0007669"/>
    <property type="project" value="UniProtKB-KW"/>
</dbReference>
<evidence type="ECO:0000259" key="5">
    <source>
        <dbReference type="PROSITE" id="PS50949"/>
    </source>
</evidence>
<dbReference type="PANTHER" id="PTHR43537:SF5">
    <property type="entry name" value="UXU OPERON TRANSCRIPTIONAL REGULATOR"/>
    <property type="match status" value="1"/>
</dbReference>
<dbReference type="EMBL" id="JAOBZK010000031">
    <property type="protein sequence ID" value="MDH1180399.1"/>
    <property type="molecule type" value="Genomic_DNA"/>
</dbReference>
<protein>
    <submittedName>
        <fullName evidence="6">GntR family transcriptional regulator</fullName>
    </submittedName>
</protein>
<sequence length="246" mass="28041">MIDGVKTLPRPAQNMATSPKKPKAQSAPAKERKSMPSTQAVVLDVRQRIASQALLPGSRLPEEDLVKNYGIPRAKAREVLATLEDRGLIERVPNKGAVVVPVDMETTYRLYQVRETLDSLSVRLAMENASATDYEALQQMLGPQFEETLRDGDIESHVDTIVQFRNRVNEIANNPVLSDLIERIYERMQVTMRRVALLPGRAEMGIKQYRTLLDAMIRNDVDEADRCVRELNQSAREYIRRYKDYL</sequence>
<dbReference type="PANTHER" id="PTHR43537">
    <property type="entry name" value="TRANSCRIPTIONAL REGULATOR, GNTR FAMILY"/>
    <property type="match status" value="1"/>
</dbReference>
<dbReference type="InterPro" id="IPR036390">
    <property type="entry name" value="WH_DNA-bd_sf"/>
</dbReference>
<organism evidence="6 7">
    <name type="scientific">Achromobacter mucicolens</name>
    <dbReference type="NCBI Taxonomy" id="1389922"/>
    <lineage>
        <taxon>Bacteria</taxon>
        <taxon>Pseudomonadati</taxon>
        <taxon>Pseudomonadota</taxon>
        <taxon>Betaproteobacteria</taxon>
        <taxon>Burkholderiales</taxon>
        <taxon>Alcaligenaceae</taxon>
        <taxon>Achromobacter</taxon>
    </lineage>
</organism>
<keyword evidence="1" id="KW-0805">Transcription regulation</keyword>
<evidence type="ECO:0000256" key="3">
    <source>
        <dbReference type="ARBA" id="ARBA00023163"/>
    </source>
</evidence>
<dbReference type="Pfam" id="PF07729">
    <property type="entry name" value="FCD"/>
    <property type="match status" value="1"/>
</dbReference>
<evidence type="ECO:0000256" key="4">
    <source>
        <dbReference type="SAM" id="MobiDB-lite"/>
    </source>
</evidence>
<dbReference type="RefSeq" id="WP_271263480.1">
    <property type="nucleotide sequence ID" value="NZ_CP116006.1"/>
</dbReference>
<gene>
    <name evidence="6" type="ORF">N5C72_20140</name>
</gene>
<dbReference type="SUPFAM" id="SSF46785">
    <property type="entry name" value="Winged helix' DNA-binding domain"/>
    <property type="match status" value="1"/>
</dbReference>
<dbReference type="Gene3D" id="1.10.10.10">
    <property type="entry name" value="Winged helix-like DNA-binding domain superfamily/Winged helix DNA-binding domain"/>
    <property type="match status" value="1"/>
</dbReference>
<dbReference type="PROSITE" id="PS50949">
    <property type="entry name" value="HTH_GNTR"/>
    <property type="match status" value="1"/>
</dbReference>
<dbReference type="InterPro" id="IPR008920">
    <property type="entry name" value="TF_FadR/GntR_C"/>
</dbReference>
<dbReference type="CDD" id="cd07377">
    <property type="entry name" value="WHTH_GntR"/>
    <property type="match status" value="1"/>
</dbReference>
<dbReference type="InterPro" id="IPR036388">
    <property type="entry name" value="WH-like_DNA-bd_sf"/>
</dbReference>
<reference evidence="6 7" key="1">
    <citation type="submission" date="2022-09" db="EMBL/GenBank/DDBJ databases">
        <title>Intensive care unit water sources are persistently colonized with multi-drug resistant bacteria and are the site of extensive horizontal gene transfer of antibiotic resistance genes.</title>
        <authorList>
            <person name="Diorio-Toth L."/>
        </authorList>
    </citation>
    <scope>NUCLEOTIDE SEQUENCE [LARGE SCALE GENOMIC DNA]</scope>
    <source>
        <strain evidence="6 7">GD03967</strain>
    </source>
</reference>
<dbReference type="AlphaFoldDB" id="A0ABD4YZY2"/>
<dbReference type="SMART" id="SM00345">
    <property type="entry name" value="HTH_GNTR"/>
    <property type="match status" value="1"/>
</dbReference>
<comment type="caution">
    <text evidence="6">The sequence shown here is derived from an EMBL/GenBank/DDBJ whole genome shotgun (WGS) entry which is preliminary data.</text>
</comment>
<evidence type="ECO:0000313" key="7">
    <source>
        <dbReference type="Proteomes" id="UP001158644"/>
    </source>
</evidence>
<evidence type="ECO:0000256" key="1">
    <source>
        <dbReference type="ARBA" id="ARBA00023015"/>
    </source>
</evidence>
<feature type="compositionally biased region" description="Low complexity" evidence="4">
    <location>
        <begin position="16"/>
        <end position="28"/>
    </location>
</feature>
<dbReference type="InterPro" id="IPR000524">
    <property type="entry name" value="Tscrpt_reg_HTH_GntR"/>
</dbReference>
<dbReference type="SUPFAM" id="SSF48008">
    <property type="entry name" value="GntR ligand-binding domain-like"/>
    <property type="match status" value="1"/>
</dbReference>
<accession>A0ABD4YZY2</accession>